<sequence length="179" mass="20216">MLTNAIYSSLVGTHFSSTEFKVTCALIDQRIANNLPSLELRKNLLQSLQQEKKSGKYLDAKQLKAIQRVDRDIQSYYEEEKVVLDCSFLGIERFTLDLNLNQVQWSDGRFGSISYGAIYSGEELIRTIGMVGEDAPTIVQENIIECSDQSILDIIFSISDFERRATLEKAGRKHARGSV</sequence>
<accession>A0ABT4H333</accession>
<organism evidence="1 2">
    <name type="scientific">Paenibacillus alvei</name>
    <name type="common">Bacillus alvei</name>
    <dbReference type="NCBI Taxonomy" id="44250"/>
    <lineage>
        <taxon>Bacteria</taxon>
        <taxon>Bacillati</taxon>
        <taxon>Bacillota</taxon>
        <taxon>Bacilli</taxon>
        <taxon>Bacillales</taxon>
        <taxon>Paenibacillaceae</taxon>
        <taxon>Paenibacillus</taxon>
    </lineage>
</organism>
<protein>
    <submittedName>
        <fullName evidence="1">Uncharacterized protein</fullName>
    </submittedName>
</protein>
<keyword evidence="2" id="KW-1185">Reference proteome</keyword>
<evidence type="ECO:0000313" key="2">
    <source>
        <dbReference type="Proteomes" id="UP001527181"/>
    </source>
</evidence>
<gene>
    <name evidence="1" type="ORF">M5X12_21865</name>
</gene>
<evidence type="ECO:0000313" key="1">
    <source>
        <dbReference type="EMBL" id="MCY9763183.1"/>
    </source>
</evidence>
<name>A0ABT4H333_PAEAL</name>
<dbReference type="Proteomes" id="UP001527181">
    <property type="component" value="Unassembled WGS sequence"/>
</dbReference>
<comment type="caution">
    <text evidence="1">The sequence shown here is derived from an EMBL/GenBank/DDBJ whole genome shotgun (WGS) entry which is preliminary data.</text>
</comment>
<dbReference type="RefSeq" id="WP_268600204.1">
    <property type="nucleotide sequence ID" value="NZ_JAMDNP010000050.1"/>
</dbReference>
<reference evidence="1 2" key="1">
    <citation type="submission" date="2022-05" db="EMBL/GenBank/DDBJ databases">
        <title>Genome Sequencing of Bee-Associated Microbes.</title>
        <authorList>
            <person name="Dunlap C."/>
        </authorList>
    </citation>
    <scope>NUCLEOTIDE SEQUENCE [LARGE SCALE GENOMIC DNA]</scope>
    <source>
        <strain evidence="1 2">NRRL B-04010</strain>
    </source>
</reference>
<dbReference type="EMBL" id="JAMDNP010000050">
    <property type="protein sequence ID" value="MCY9763183.1"/>
    <property type="molecule type" value="Genomic_DNA"/>
</dbReference>
<proteinExistence type="predicted"/>